<feature type="chain" id="PRO_5008005725" description="Copper amine oxidase" evidence="1">
    <location>
        <begin position="44"/>
        <end position="389"/>
    </location>
</feature>
<evidence type="ECO:0000256" key="1">
    <source>
        <dbReference type="SAM" id="SignalP"/>
    </source>
</evidence>
<dbReference type="InterPro" id="IPR025303">
    <property type="entry name" value="PdaC"/>
</dbReference>
<evidence type="ECO:0000259" key="4">
    <source>
        <dbReference type="Pfam" id="PF13739"/>
    </source>
</evidence>
<feature type="domain" description="Deacetylase PdaC" evidence="4">
    <location>
        <begin position="186"/>
        <end position="274"/>
    </location>
</feature>
<reference evidence="5 6" key="2">
    <citation type="journal article" date="2016" name="Int. J. Syst. Evol. Microbiol.">
        <title>Paenibacillus bovis sp. nov., isolated from raw yak (Bos grunniens) milk.</title>
        <authorList>
            <person name="Gao C."/>
            <person name="Han J."/>
            <person name="Liu Z."/>
            <person name="Xu X."/>
            <person name="Hang F."/>
            <person name="Wu Z."/>
        </authorList>
    </citation>
    <scope>NUCLEOTIDE SEQUENCE [LARGE SCALE GENOMIC DNA]</scope>
    <source>
        <strain evidence="5 6">BD3526</strain>
    </source>
</reference>
<feature type="domain" description="Copper amine oxidase-like N-terminal" evidence="2">
    <location>
        <begin position="59"/>
        <end position="165"/>
    </location>
</feature>
<evidence type="ECO:0008006" key="7">
    <source>
        <dbReference type="Google" id="ProtNLM"/>
    </source>
</evidence>
<dbReference type="SUPFAM" id="SSF55383">
    <property type="entry name" value="Copper amine oxidase, domain N"/>
    <property type="match status" value="1"/>
</dbReference>
<name>A0A172ZC38_9BACL</name>
<dbReference type="InterPro" id="IPR021729">
    <property type="entry name" value="DUF3298"/>
</dbReference>
<keyword evidence="1" id="KW-0732">Signal</keyword>
<dbReference type="InterPro" id="IPR036582">
    <property type="entry name" value="Mao_N_sf"/>
</dbReference>
<evidence type="ECO:0000313" key="5">
    <source>
        <dbReference type="EMBL" id="ANF95206.1"/>
    </source>
</evidence>
<dbReference type="Pfam" id="PF13739">
    <property type="entry name" value="PdaC"/>
    <property type="match status" value="1"/>
</dbReference>
<feature type="signal peptide" evidence="1">
    <location>
        <begin position="1"/>
        <end position="43"/>
    </location>
</feature>
<reference evidence="6" key="1">
    <citation type="submission" date="2015-10" db="EMBL/GenBank/DDBJ databases">
        <title>Genome of Paenibacillus bovis sp. nov.</title>
        <authorList>
            <person name="Wu Z."/>
            <person name="Gao C."/>
            <person name="Liu Z."/>
            <person name="Zheng H."/>
        </authorList>
    </citation>
    <scope>NUCLEOTIDE SEQUENCE [LARGE SCALE GENOMIC DNA]</scope>
    <source>
        <strain evidence="6">BD3526</strain>
    </source>
</reference>
<dbReference type="Gene3D" id="3.90.640.20">
    <property type="entry name" value="Heat-shock cognate protein, ATPase"/>
    <property type="match status" value="1"/>
</dbReference>
<dbReference type="AlphaFoldDB" id="A0A172ZC38"/>
<proteinExistence type="predicted"/>
<dbReference type="EMBL" id="CP013023">
    <property type="protein sequence ID" value="ANF95206.1"/>
    <property type="molecule type" value="Genomic_DNA"/>
</dbReference>
<dbReference type="Pfam" id="PF11738">
    <property type="entry name" value="DUF3298"/>
    <property type="match status" value="1"/>
</dbReference>
<dbReference type="Gene3D" id="3.30.565.40">
    <property type="entry name" value="Fervidobacterium nodosum Rt17-B1 like"/>
    <property type="match status" value="1"/>
</dbReference>
<dbReference type="Gene3D" id="3.30.457.10">
    <property type="entry name" value="Copper amine oxidase-like, N-terminal domain"/>
    <property type="match status" value="1"/>
</dbReference>
<dbReference type="InterPro" id="IPR037126">
    <property type="entry name" value="PdaC/RsiV-like_sf"/>
</dbReference>
<evidence type="ECO:0000313" key="6">
    <source>
        <dbReference type="Proteomes" id="UP000078148"/>
    </source>
</evidence>
<keyword evidence="6" id="KW-1185">Reference proteome</keyword>
<dbReference type="Pfam" id="PF07833">
    <property type="entry name" value="Cu_amine_oxidN1"/>
    <property type="match status" value="1"/>
</dbReference>
<feature type="domain" description="DUF3298" evidence="3">
    <location>
        <begin position="294"/>
        <end position="373"/>
    </location>
</feature>
<evidence type="ECO:0000259" key="3">
    <source>
        <dbReference type="Pfam" id="PF11738"/>
    </source>
</evidence>
<dbReference type="InterPro" id="IPR012854">
    <property type="entry name" value="Cu_amine_oxidase-like_N"/>
</dbReference>
<protein>
    <recommendedName>
        <fullName evidence="7">Copper amine oxidase</fullName>
    </recommendedName>
</protein>
<sequence>MNQHQNIKNTTYLKKLSAIVLATSLTAAGTAATLPLVQSSAYAASTSSSAKSAINVQVEGKAISAKGILSKSGSTLLPLKDIAKTVGATVTYNAKERTATITKGKNKVSYDLNQKDMVFVRLNGSAVGDSYDASVVKGTTYVAIKAVTEPFGYRALWNNATRTVNVTAAGMNDVEVTGSKLESSIQNKYTNVNIVYPVVSGLENEAAQTKINKALKAHFDQFVTTMQKQVKEAGAPVNKDITYEIDGGYKVTYNRNGVISFLLTDYQYLGGAHGDDILTSMTFSLKDGKAIQLSDLLKSNSNYSQDIKKLIQTHIKKNADTEGLSLEQFNDLSKNSSKYLENYYLTDSGFTIFFQKYDIAPGAAGNPKIDFTFSQLLKSGTNPLSAYQS</sequence>
<dbReference type="KEGG" id="pbv:AR543_03630"/>
<evidence type="ECO:0000259" key="2">
    <source>
        <dbReference type="Pfam" id="PF07833"/>
    </source>
</evidence>
<accession>A0A172ZC38</accession>
<organism evidence="5 6">
    <name type="scientific">Paenibacillus bovis</name>
    <dbReference type="NCBI Taxonomy" id="1616788"/>
    <lineage>
        <taxon>Bacteria</taxon>
        <taxon>Bacillati</taxon>
        <taxon>Bacillota</taxon>
        <taxon>Bacilli</taxon>
        <taxon>Bacillales</taxon>
        <taxon>Paenibacillaceae</taxon>
        <taxon>Paenibacillus</taxon>
    </lineage>
</organism>
<dbReference type="Proteomes" id="UP000078148">
    <property type="component" value="Chromosome"/>
</dbReference>
<gene>
    <name evidence="5" type="ORF">AR543_03630</name>
</gene>
<dbReference type="STRING" id="1616788.AR543_03630"/>